<dbReference type="EMBL" id="LSRX01000519">
    <property type="protein sequence ID" value="OLP95005.1"/>
    <property type="molecule type" value="Genomic_DNA"/>
</dbReference>
<reference evidence="1 2" key="1">
    <citation type="submission" date="2016-02" db="EMBL/GenBank/DDBJ databases">
        <title>Genome analysis of coral dinoflagellate symbionts highlights evolutionary adaptations to a symbiotic lifestyle.</title>
        <authorList>
            <person name="Aranda M."/>
            <person name="Li Y."/>
            <person name="Liew Y.J."/>
            <person name="Baumgarten S."/>
            <person name="Simakov O."/>
            <person name="Wilson M."/>
            <person name="Piel J."/>
            <person name="Ashoor H."/>
            <person name="Bougouffa S."/>
            <person name="Bajic V.B."/>
            <person name="Ryu T."/>
            <person name="Ravasi T."/>
            <person name="Bayer T."/>
            <person name="Micklem G."/>
            <person name="Kim H."/>
            <person name="Bhak J."/>
            <person name="Lajeunesse T.C."/>
            <person name="Voolstra C.R."/>
        </authorList>
    </citation>
    <scope>NUCLEOTIDE SEQUENCE [LARGE SCALE GENOMIC DNA]</scope>
    <source>
        <strain evidence="1 2">CCMP2467</strain>
    </source>
</reference>
<evidence type="ECO:0000313" key="2">
    <source>
        <dbReference type="Proteomes" id="UP000186817"/>
    </source>
</evidence>
<dbReference type="AlphaFoldDB" id="A0A1Q9DIK8"/>
<dbReference type="OrthoDB" id="427048at2759"/>
<evidence type="ECO:0000313" key="1">
    <source>
        <dbReference type="EMBL" id="OLP95005.1"/>
    </source>
</evidence>
<gene>
    <name evidence="1" type="ORF">AK812_SmicGene22899</name>
</gene>
<organism evidence="1 2">
    <name type="scientific">Symbiodinium microadriaticum</name>
    <name type="common">Dinoflagellate</name>
    <name type="synonym">Zooxanthella microadriatica</name>
    <dbReference type="NCBI Taxonomy" id="2951"/>
    <lineage>
        <taxon>Eukaryota</taxon>
        <taxon>Sar</taxon>
        <taxon>Alveolata</taxon>
        <taxon>Dinophyceae</taxon>
        <taxon>Suessiales</taxon>
        <taxon>Symbiodiniaceae</taxon>
        <taxon>Symbiodinium</taxon>
    </lineage>
</organism>
<protein>
    <submittedName>
        <fullName evidence="1">Uncharacterized protein</fullName>
    </submittedName>
</protein>
<proteinExistence type="predicted"/>
<accession>A0A1Q9DIK8</accession>
<comment type="caution">
    <text evidence="1">The sequence shown here is derived from an EMBL/GenBank/DDBJ whole genome shotgun (WGS) entry which is preliminary data.</text>
</comment>
<keyword evidence="2" id="KW-1185">Reference proteome</keyword>
<name>A0A1Q9DIK8_SYMMI</name>
<dbReference type="Proteomes" id="UP000186817">
    <property type="component" value="Unassembled WGS sequence"/>
</dbReference>
<sequence length="250" mass="28854">MKQFWWYTKDRYLCNEYMHNMYFGDIADPDLNPKCLMLHDQHLHFAQPQNGHTPQQIVISKKSTERFKILLHGVTGPYGDVCLQSTSGGSKIDQGGLCPRLRRWSPETTLQQRKLEPGNGQNYEKEGKLCEAYGSMVPWRYIEFADDGSNSSMCLGINFMLLLHNWVGMFVASERTDQDVNDQEEFVRYLNQVALPVQKPVLERWGFEVQMDHTVGDDAKLKRQAQATTRALYGELYNAVRGKTDREPQP</sequence>